<protein>
    <submittedName>
        <fullName evidence="2">Uncharacterized protein</fullName>
    </submittedName>
</protein>
<accession>A0A5S4YMC3</accession>
<dbReference type="EMBL" id="VSTH01000051">
    <property type="protein sequence ID" value="TYO65510.1"/>
    <property type="molecule type" value="Genomic_DNA"/>
</dbReference>
<dbReference type="AlphaFoldDB" id="A0A5S4YMC3"/>
<reference evidence="2 3" key="1">
    <citation type="submission" date="2019-08" db="EMBL/GenBank/DDBJ databases">
        <title>Bradyrhizobium hipponensis sp. nov., a rhizobium isolated from a Lupinus angustifolius root nodule in Tunisia.</title>
        <authorList>
            <person name="Off K."/>
            <person name="Rejili M."/>
            <person name="Mars M."/>
            <person name="Brachmann A."/>
            <person name="Marin M."/>
        </authorList>
    </citation>
    <scope>NUCLEOTIDE SEQUENCE [LARGE SCALE GENOMIC DNA]</scope>
    <source>
        <strain evidence="3">aSej3</strain>
    </source>
</reference>
<dbReference type="Proteomes" id="UP000324797">
    <property type="component" value="Unassembled WGS sequence"/>
</dbReference>
<feature type="region of interest" description="Disordered" evidence="1">
    <location>
        <begin position="1"/>
        <end position="34"/>
    </location>
</feature>
<evidence type="ECO:0000313" key="3">
    <source>
        <dbReference type="Proteomes" id="UP000324797"/>
    </source>
</evidence>
<name>A0A5S4YMC3_9BRAD</name>
<gene>
    <name evidence="2" type="ORF">FXV83_16385</name>
</gene>
<sequence>MSDLPPRRRGRPTKEEAAAYAAAAQDKQKKDNKETEYLDEVLAQPIKRRAAQAKLQPDEATLRTIGELGKLFCTQEEVAAVLGVSRRTFQTFISECQEARDVWDDGLMHAKVSLRRKQLSLADKNAPAAIFLGKNYLGQKDESTTNMNISKPVAEMSEAELMEIAQRKSAEPKPEAKKESVH</sequence>
<dbReference type="RefSeq" id="WP_148740444.1">
    <property type="nucleotide sequence ID" value="NZ_VSTH01000051.1"/>
</dbReference>
<keyword evidence="3" id="KW-1185">Reference proteome</keyword>
<evidence type="ECO:0000313" key="2">
    <source>
        <dbReference type="EMBL" id="TYO65510.1"/>
    </source>
</evidence>
<organism evidence="2 3">
    <name type="scientific">Bradyrhizobium hipponense</name>
    <dbReference type="NCBI Taxonomy" id="2605638"/>
    <lineage>
        <taxon>Bacteria</taxon>
        <taxon>Pseudomonadati</taxon>
        <taxon>Pseudomonadota</taxon>
        <taxon>Alphaproteobacteria</taxon>
        <taxon>Hyphomicrobiales</taxon>
        <taxon>Nitrobacteraceae</taxon>
        <taxon>Bradyrhizobium</taxon>
    </lineage>
</organism>
<evidence type="ECO:0000256" key="1">
    <source>
        <dbReference type="SAM" id="MobiDB-lite"/>
    </source>
</evidence>
<proteinExistence type="predicted"/>
<comment type="caution">
    <text evidence="2">The sequence shown here is derived from an EMBL/GenBank/DDBJ whole genome shotgun (WGS) entry which is preliminary data.</text>
</comment>